<evidence type="ECO:0000313" key="1">
    <source>
        <dbReference type="EMBL" id="KIE10545.1"/>
    </source>
</evidence>
<reference evidence="1" key="1">
    <citation type="journal article" date="2015" name="Genome Announc.">
        <title>Draft Genome Sequence of Tolypothrix boutellei Strain VB521301.</title>
        <authorList>
            <person name="Chandrababunaidu M.M."/>
            <person name="Singh D."/>
            <person name="Sen D."/>
            <person name="Bhan S."/>
            <person name="Das S."/>
            <person name="Gupta A."/>
            <person name="Adhikary S.P."/>
            <person name="Tripathy S."/>
        </authorList>
    </citation>
    <scope>NUCLEOTIDE SEQUENCE</scope>
    <source>
        <strain evidence="1">VB521301</strain>
    </source>
</reference>
<proteinExistence type="predicted"/>
<comment type="caution">
    <text evidence="1">The sequence shown here is derived from an EMBL/GenBank/DDBJ whole genome shotgun (WGS) entry which is preliminary data.</text>
</comment>
<dbReference type="AlphaFoldDB" id="A0A0C1REB5"/>
<sequence length="144" mass="16828">MSVPKEVLRIEVEHFRKTKKIKFVQLCLQNLAVKLESPDGIGKYKRRTWRLKFNPTPYRFTILRRRPMASITISHLHPIDNERLFDELTAREMRTVVGGALVFKLNNVSPKQLEILKLFSVFNNPDRDPITITLNTLDHPGNSY</sequence>
<protein>
    <submittedName>
        <fullName evidence="1">Uncharacterized protein</fullName>
    </submittedName>
</protein>
<dbReference type="EMBL" id="JHEG02000048">
    <property type="protein sequence ID" value="KIE10545.1"/>
    <property type="molecule type" value="Genomic_DNA"/>
</dbReference>
<accession>A0A0C1REB5</accession>
<organism evidence="1">
    <name type="scientific">Tolypothrix bouteillei VB521301</name>
    <dbReference type="NCBI Taxonomy" id="1479485"/>
    <lineage>
        <taxon>Bacteria</taxon>
        <taxon>Bacillati</taxon>
        <taxon>Cyanobacteriota</taxon>
        <taxon>Cyanophyceae</taxon>
        <taxon>Nostocales</taxon>
        <taxon>Tolypothrichaceae</taxon>
        <taxon>Tolypothrix</taxon>
    </lineage>
</organism>
<name>A0A0C1REB5_9CYAN</name>
<gene>
    <name evidence="1" type="ORF">DA73_0218595</name>
</gene>